<evidence type="ECO:0000256" key="1">
    <source>
        <dbReference type="ARBA" id="ARBA00004141"/>
    </source>
</evidence>
<dbReference type="PANTHER" id="PTHR12483:SF27">
    <property type="entry name" value="COPPER TRANSPORT PROTEIN CTR1"/>
    <property type="match status" value="1"/>
</dbReference>
<keyword evidence="5" id="KW-0406">Ion transport</keyword>
<keyword evidence="7" id="KW-1185">Reference proteome</keyword>
<keyword evidence="5" id="KW-0813">Transport</keyword>
<evidence type="ECO:0000256" key="5">
    <source>
        <dbReference type="RuleBase" id="RU367022"/>
    </source>
</evidence>
<dbReference type="PANTHER" id="PTHR12483">
    <property type="entry name" value="SOLUTE CARRIER FAMILY 31 COPPER TRANSPORTERS"/>
    <property type="match status" value="1"/>
</dbReference>
<gene>
    <name evidence="6" type="ORF">WICPIJ_000190</name>
</gene>
<dbReference type="OrthoDB" id="73901at2759"/>
<dbReference type="GO" id="GO:0005886">
    <property type="term" value="C:plasma membrane"/>
    <property type="evidence" value="ECO:0007669"/>
    <property type="project" value="TreeGrafter"/>
</dbReference>
<evidence type="ECO:0000256" key="3">
    <source>
        <dbReference type="ARBA" id="ARBA00022989"/>
    </source>
</evidence>
<evidence type="ECO:0000313" key="7">
    <source>
        <dbReference type="Proteomes" id="UP000774326"/>
    </source>
</evidence>
<evidence type="ECO:0000256" key="2">
    <source>
        <dbReference type="ARBA" id="ARBA00022692"/>
    </source>
</evidence>
<dbReference type="Proteomes" id="UP000774326">
    <property type="component" value="Unassembled WGS sequence"/>
</dbReference>
<reference evidence="6" key="1">
    <citation type="journal article" date="2021" name="Open Biol.">
        <title>Shared evolutionary footprints suggest mitochondrial oxidative damage underlies multiple complex I losses in fungi.</title>
        <authorList>
            <person name="Schikora-Tamarit M.A."/>
            <person name="Marcet-Houben M."/>
            <person name="Nosek J."/>
            <person name="Gabaldon T."/>
        </authorList>
    </citation>
    <scope>NUCLEOTIDE SEQUENCE</scope>
    <source>
        <strain evidence="6">CBS2887</strain>
    </source>
</reference>
<keyword evidence="5" id="KW-0187">Copper transport</keyword>
<keyword evidence="5" id="KW-0186">Copper</keyword>
<keyword evidence="2 5" id="KW-0812">Transmembrane</keyword>
<evidence type="ECO:0000313" key="6">
    <source>
        <dbReference type="EMBL" id="KAH3688830.1"/>
    </source>
</evidence>
<feature type="transmembrane region" description="Helical" evidence="5">
    <location>
        <begin position="79"/>
        <end position="102"/>
    </location>
</feature>
<dbReference type="AlphaFoldDB" id="A0A9P8QH42"/>
<dbReference type="Pfam" id="PF04145">
    <property type="entry name" value="Ctr"/>
    <property type="match status" value="1"/>
</dbReference>
<reference evidence="6" key="2">
    <citation type="submission" date="2021-01" db="EMBL/GenBank/DDBJ databases">
        <authorList>
            <person name="Schikora-Tamarit M.A."/>
        </authorList>
    </citation>
    <scope>NUCLEOTIDE SEQUENCE</scope>
    <source>
        <strain evidence="6">CBS2887</strain>
    </source>
</reference>
<dbReference type="InterPro" id="IPR007274">
    <property type="entry name" value="Cop_transporter"/>
</dbReference>
<evidence type="ECO:0000256" key="4">
    <source>
        <dbReference type="ARBA" id="ARBA00023136"/>
    </source>
</evidence>
<proteinExistence type="inferred from homology"/>
<comment type="similarity">
    <text evidence="5">Belongs to the copper transporter (Ctr) (TC 1.A.56) family. SLC31A subfamily.</text>
</comment>
<accession>A0A9P8QH42</accession>
<keyword evidence="3 5" id="KW-1133">Transmembrane helix</keyword>
<name>A0A9P8QH42_WICPI</name>
<keyword evidence="4 5" id="KW-0472">Membrane</keyword>
<dbReference type="EMBL" id="JAEUBG010000133">
    <property type="protein sequence ID" value="KAH3688830.1"/>
    <property type="molecule type" value="Genomic_DNA"/>
</dbReference>
<comment type="subcellular location">
    <subcellularLocation>
        <location evidence="1 5">Membrane</location>
        <topology evidence="1 5">Multi-pass membrane protein</topology>
    </subcellularLocation>
</comment>
<protein>
    <recommendedName>
        <fullName evidence="5">Copper transport protein</fullName>
    </recommendedName>
</protein>
<sequence length="239" mass="26658">MQMMGSGATSTVLLDTLTATASSTMDMMASSTSPTSAMDSMSSTTSSSSMSMTMYLMTSYLNTPVIFEKLYATNKATCFAIFVVLFCTGFAFRGMAFLNTYIEQRIFRDERRNIEDIKIQVEKDLNSKVIGDSSTDQESYEVLSLRKLQSAHGTFNETQRSILAKFLSHTTQSLYQDFIRLLLTFSQVMVAYALMLAVMTCVLPYFFAVCLGIAFGEIFFLRLGHCYGLHPSHINGSLH</sequence>
<comment type="caution">
    <text evidence="6">The sequence shown here is derived from an EMBL/GenBank/DDBJ whole genome shotgun (WGS) entry which is preliminary data.</text>
</comment>
<organism evidence="6 7">
    <name type="scientific">Wickerhamomyces pijperi</name>
    <name type="common">Yeast</name>
    <name type="synonym">Pichia pijperi</name>
    <dbReference type="NCBI Taxonomy" id="599730"/>
    <lineage>
        <taxon>Eukaryota</taxon>
        <taxon>Fungi</taxon>
        <taxon>Dikarya</taxon>
        <taxon>Ascomycota</taxon>
        <taxon>Saccharomycotina</taxon>
        <taxon>Saccharomycetes</taxon>
        <taxon>Phaffomycetales</taxon>
        <taxon>Wickerhamomycetaceae</taxon>
        <taxon>Wickerhamomyces</taxon>
    </lineage>
</organism>
<dbReference type="GO" id="GO:0005375">
    <property type="term" value="F:copper ion transmembrane transporter activity"/>
    <property type="evidence" value="ECO:0007669"/>
    <property type="project" value="UniProtKB-UniRule"/>
</dbReference>